<dbReference type="Proteomes" id="UP000517547">
    <property type="component" value="Unassembled WGS sequence"/>
</dbReference>
<sequence>MKNFEADLQDVEGCGALTLIQGLTNLSPGGGDVYKANERLMTHDSNQTGDLLKVIAKMMEPV</sequence>
<evidence type="ECO:0000313" key="2">
    <source>
        <dbReference type="Proteomes" id="UP000517547"/>
    </source>
</evidence>
<protein>
    <submittedName>
        <fullName evidence="1">Uncharacterized protein</fullName>
    </submittedName>
</protein>
<name>A0A7Y7Y262_9PSED</name>
<dbReference type="RefSeq" id="WP_146049183.1">
    <property type="nucleotide sequence ID" value="NZ_JACAQE010000008.1"/>
</dbReference>
<comment type="caution">
    <text evidence="1">The sequence shown here is derived from an EMBL/GenBank/DDBJ whole genome shotgun (WGS) entry which is preliminary data.</text>
</comment>
<gene>
    <name evidence="1" type="ORF">HX845_22930</name>
</gene>
<proteinExistence type="predicted"/>
<dbReference type="EMBL" id="JACAQE010000008">
    <property type="protein sequence ID" value="NWC16530.1"/>
    <property type="molecule type" value="Genomic_DNA"/>
</dbReference>
<reference evidence="1 2" key="1">
    <citation type="submission" date="2020-04" db="EMBL/GenBank/DDBJ databases">
        <title>Molecular characterization of pseudomonads from Agaricus bisporus reveal novel blotch 2 pathogens in Western Europe.</title>
        <authorList>
            <person name="Taparia T."/>
            <person name="Krijger M."/>
            <person name="Haynes E."/>
            <person name="Elpinstone J.G."/>
            <person name="Noble R."/>
            <person name="Van Der Wolf J."/>
        </authorList>
    </citation>
    <scope>NUCLEOTIDE SEQUENCE [LARGE SCALE GENOMIC DNA]</scope>
    <source>
        <strain evidence="1 2">IPO3738</strain>
    </source>
</reference>
<dbReference type="AlphaFoldDB" id="A0A7Y7Y262"/>
<evidence type="ECO:0000313" key="1">
    <source>
        <dbReference type="EMBL" id="NWC16530.1"/>
    </source>
</evidence>
<accession>A0A7Y7Y262</accession>
<organism evidence="1 2">
    <name type="scientific">Pseudomonas gingeri</name>
    <dbReference type="NCBI Taxonomy" id="117681"/>
    <lineage>
        <taxon>Bacteria</taxon>
        <taxon>Pseudomonadati</taxon>
        <taxon>Pseudomonadota</taxon>
        <taxon>Gammaproteobacteria</taxon>
        <taxon>Pseudomonadales</taxon>
        <taxon>Pseudomonadaceae</taxon>
        <taxon>Pseudomonas</taxon>
    </lineage>
</organism>